<evidence type="ECO:0008006" key="3">
    <source>
        <dbReference type="Google" id="ProtNLM"/>
    </source>
</evidence>
<dbReference type="Proteomes" id="UP000178089">
    <property type="component" value="Unassembled WGS sequence"/>
</dbReference>
<evidence type="ECO:0000313" key="2">
    <source>
        <dbReference type="Proteomes" id="UP000178089"/>
    </source>
</evidence>
<sequence>MGVRIDLLFIDTIESVSTAAFLPKDKKSPWIRQAISKLETMKILMQVAWEIGSIDNKKYLMISEPSNDIGKMLGGWYGQNEKYLQEKQNSPTTKVGEK</sequence>
<dbReference type="InterPro" id="IPR055360">
    <property type="entry name" value="bAvd"/>
</dbReference>
<name>A0A1G2N2I0_9BACT</name>
<dbReference type="Gene3D" id="1.20.1440.60">
    <property type="entry name" value="23S rRNA-intervening sequence"/>
    <property type="match status" value="1"/>
</dbReference>
<dbReference type="AlphaFoldDB" id="A0A1G2N2I0"/>
<proteinExistence type="predicted"/>
<evidence type="ECO:0000313" key="1">
    <source>
        <dbReference type="EMBL" id="OHA29441.1"/>
    </source>
</evidence>
<reference evidence="1 2" key="1">
    <citation type="journal article" date="2016" name="Nat. Commun.">
        <title>Thousands of microbial genomes shed light on interconnected biogeochemical processes in an aquifer system.</title>
        <authorList>
            <person name="Anantharaman K."/>
            <person name="Brown C.T."/>
            <person name="Hug L.A."/>
            <person name="Sharon I."/>
            <person name="Castelle C.J."/>
            <person name="Probst A.J."/>
            <person name="Thomas B.C."/>
            <person name="Singh A."/>
            <person name="Wilkins M.J."/>
            <person name="Karaoz U."/>
            <person name="Brodie E.L."/>
            <person name="Williams K.H."/>
            <person name="Hubbard S.S."/>
            <person name="Banfield J.F."/>
        </authorList>
    </citation>
    <scope>NUCLEOTIDE SEQUENCE [LARGE SCALE GENOMIC DNA]</scope>
</reference>
<comment type="caution">
    <text evidence="1">The sequence shown here is derived from an EMBL/GenBank/DDBJ whole genome shotgun (WGS) entry which is preliminary data.</text>
</comment>
<organism evidence="1 2">
    <name type="scientific">Candidatus Taylorbacteria bacterium RIFCSPHIGHO2_12_FULL_45_16</name>
    <dbReference type="NCBI Taxonomy" id="1802315"/>
    <lineage>
        <taxon>Bacteria</taxon>
        <taxon>Candidatus Tayloriibacteriota</taxon>
    </lineage>
</organism>
<dbReference type="CDD" id="cd16376">
    <property type="entry name" value="Avd_like"/>
    <property type="match status" value="1"/>
</dbReference>
<accession>A0A1G2N2I0</accession>
<protein>
    <recommendedName>
        <fullName evidence="3">Four helix bundle protein</fullName>
    </recommendedName>
</protein>
<gene>
    <name evidence="1" type="ORF">A3F51_00180</name>
</gene>
<dbReference type="EMBL" id="MHRT01000004">
    <property type="protein sequence ID" value="OHA29441.1"/>
    <property type="molecule type" value="Genomic_DNA"/>
</dbReference>
<dbReference type="STRING" id="1802315.A3F51_00180"/>
<dbReference type="InterPro" id="IPR036583">
    <property type="entry name" value="23S_rRNA_IVS_sf"/>
</dbReference>